<proteinExistence type="inferred from homology"/>
<dbReference type="InterPro" id="IPR051677">
    <property type="entry name" value="AfsR-DnrI-RedD_regulator"/>
</dbReference>
<evidence type="ECO:0000256" key="6">
    <source>
        <dbReference type="PROSITE-ProRule" id="PRU01091"/>
    </source>
</evidence>
<keyword evidence="3 6" id="KW-0238">DNA-binding</keyword>
<evidence type="ECO:0000256" key="1">
    <source>
        <dbReference type="ARBA" id="ARBA00005820"/>
    </source>
</evidence>
<dbReference type="PROSITE" id="PS51755">
    <property type="entry name" value="OMPR_PHOB"/>
    <property type="match status" value="1"/>
</dbReference>
<dbReference type="PANTHER" id="PTHR35807:SF1">
    <property type="entry name" value="TRANSCRIPTIONAL REGULATOR REDD"/>
    <property type="match status" value="1"/>
</dbReference>
<evidence type="ECO:0000259" key="8">
    <source>
        <dbReference type="PROSITE" id="PS51755"/>
    </source>
</evidence>
<comment type="caution">
    <text evidence="9">The sequence shown here is derived from an EMBL/GenBank/DDBJ whole genome shotgun (WGS) entry which is preliminary data.</text>
</comment>
<dbReference type="Gene3D" id="3.40.50.300">
    <property type="entry name" value="P-loop containing nucleotide triphosphate hydrolases"/>
    <property type="match status" value="1"/>
</dbReference>
<dbReference type="Proteomes" id="UP001589810">
    <property type="component" value="Unassembled WGS sequence"/>
</dbReference>
<evidence type="ECO:0000256" key="2">
    <source>
        <dbReference type="ARBA" id="ARBA00023015"/>
    </source>
</evidence>
<reference evidence="9 10" key="1">
    <citation type="submission" date="2024-09" db="EMBL/GenBank/DDBJ databases">
        <authorList>
            <person name="Sun Q."/>
            <person name="Mori K."/>
        </authorList>
    </citation>
    <scope>NUCLEOTIDE SEQUENCE [LARGE SCALE GENOMIC DNA]</scope>
    <source>
        <strain evidence="9 10">TBRC 1432</strain>
    </source>
</reference>
<sequence>MTVRFRVLGPVSALAAGRPIDLGHARQRGVLAVLLLAPNHPVSADQLMARVWGDTPPQRGREVLYSYLSRLRVAVAGPAGVEIQRGRGGYTLVVDPADVDVHRFREMSARARAAGPADQALKLFDEALDLWHDKAFADVDSTWLDAMRQSLDAERRAVELDRTDAALRCGRHAELLADLDRQTARHPLDERVAGQLMLALYRAGRQADALSTYQRLREELAEQLGADPNPALRQLHQQILTADPALSAPARATGTSAPTPRHLPLAPAGFTGRATELATLTAAVETASADPTTVLITALAGAGGIGKTSLALHWAHTHADRFPDGQLFVDLRGFSPDSEPLDPLTAARGFLDALGVDSAHVGGGLDEHTARYRSQIAGKRMLVVLDNAATADQVTPLLPGTSTCTVLITSRAVLTPLLSRHNARHLNLDVLTGAEARALLVQRLGQPRVTAEPNVVAEMIQLCGRYPLALTIMAGRAQALPDLPLTDFLAELRGSGLDALDDADPTASLPAVLSWSLRGLTDQQRTAFAVLGIAPGPDIGLPAAASLIGQDLPETRTVLRTLVEASLLHRKPHDRYAMHDLIRTYATTTAHHDLNEQQQEAALLRVCDFYARAADSAARVLSPHRRPLELGAPPPGVQDHSLPDDKAALAWSDTEHAALLAAQHIAADHGWHQLVWQLAWNLETYHDRQGHRHDRLAVWLAAAEATAPLPDPTAHILAQRRLGAAHAELGQRAEAFACLDQAIALAEHHHDTNQLAHTHHALARACEQWGESRRALGHATSALHHYRTLGQPVGEASACNLVGWFAAQQGDYDSARQHCLLALALHRRHQNLAGEAETLDSLGYIDHHTGRHRQAVDHYNQALALTRAIGYPAQGARTLEQLGHVHTALGEGKQAQAVWREALELYREQGRDSDAERVQRQLDQLDDPGVASDGPDDC</sequence>
<organism evidence="9 10">
    <name type="scientific">Kutzneria chonburiensis</name>
    <dbReference type="NCBI Taxonomy" id="1483604"/>
    <lineage>
        <taxon>Bacteria</taxon>
        <taxon>Bacillati</taxon>
        <taxon>Actinomycetota</taxon>
        <taxon>Actinomycetes</taxon>
        <taxon>Pseudonocardiales</taxon>
        <taxon>Pseudonocardiaceae</taxon>
        <taxon>Kutzneria</taxon>
    </lineage>
</organism>
<evidence type="ECO:0000256" key="3">
    <source>
        <dbReference type="ARBA" id="ARBA00023125"/>
    </source>
</evidence>
<dbReference type="PRINTS" id="PR00364">
    <property type="entry name" value="DISEASERSIST"/>
</dbReference>
<dbReference type="SMART" id="SM00862">
    <property type="entry name" value="Trans_reg_C"/>
    <property type="match status" value="1"/>
</dbReference>
<dbReference type="SMART" id="SM00028">
    <property type="entry name" value="TPR"/>
    <property type="match status" value="5"/>
</dbReference>
<feature type="region of interest" description="Disordered" evidence="7">
    <location>
        <begin position="909"/>
        <end position="938"/>
    </location>
</feature>
<evidence type="ECO:0000256" key="7">
    <source>
        <dbReference type="SAM" id="MobiDB-lite"/>
    </source>
</evidence>
<dbReference type="SMART" id="SM01043">
    <property type="entry name" value="BTAD"/>
    <property type="match status" value="1"/>
</dbReference>
<dbReference type="SUPFAM" id="SSF46894">
    <property type="entry name" value="C-terminal effector domain of the bipartite response regulators"/>
    <property type="match status" value="1"/>
</dbReference>
<dbReference type="SUPFAM" id="SSF52540">
    <property type="entry name" value="P-loop containing nucleoside triphosphate hydrolases"/>
    <property type="match status" value="1"/>
</dbReference>
<dbReference type="Pfam" id="PF13424">
    <property type="entry name" value="TPR_12"/>
    <property type="match status" value="1"/>
</dbReference>
<dbReference type="PROSITE" id="PS50005">
    <property type="entry name" value="TPR"/>
    <property type="match status" value="1"/>
</dbReference>
<accession>A0ABV6N283</accession>
<keyword evidence="10" id="KW-1185">Reference proteome</keyword>
<dbReference type="InterPro" id="IPR036388">
    <property type="entry name" value="WH-like_DNA-bd_sf"/>
</dbReference>
<dbReference type="InterPro" id="IPR016032">
    <property type="entry name" value="Sig_transdc_resp-reg_C-effctor"/>
</dbReference>
<dbReference type="InterPro" id="IPR011990">
    <property type="entry name" value="TPR-like_helical_dom_sf"/>
</dbReference>
<feature type="DNA-binding region" description="OmpR/PhoB-type" evidence="6">
    <location>
        <begin position="1"/>
        <end position="94"/>
    </location>
</feature>
<dbReference type="Pfam" id="PF13374">
    <property type="entry name" value="TPR_10"/>
    <property type="match status" value="1"/>
</dbReference>
<evidence type="ECO:0000313" key="10">
    <source>
        <dbReference type="Proteomes" id="UP001589810"/>
    </source>
</evidence>
<feature type="compositionally biased region" description="Basic and acidic residues" evidence="7">
    <location>
        <begin position="909"/>
        <end position="920"/>
    </location>
</feature>
<gene>
    <name evidence="9" type="ORF">ACFFH7_32015</name>
</gene>
<dbReference type="Gene3D" id="1.25.40.10">
    <property type="entry name" value="Tetratricopeptide repeat domain"/>
    <property type="match status" value="3"/>
</dbReference>
<comment type="similarity">
    <text evidence="1">Belongs to the AfsR/DnrI/RedD regulatory family.</text>
</comment>
<protein>
    <submittedName>
        <fullName evidence="9">BTAD domain-containing putative transcriptional regulator</fullName>
    </submittedName>
</protein>
<dbReference type="Pfam" id="PF03704">
    <property type="entry name" value="BTAD"/>
    <property type="match status" value="1"/>
</dbReference>
<dbReference type="PANTHER" id="PTHR35807">
    <property type="entry name" value="TRANSCRIPTIONAL REGULATOR REDD-RELATED"/>
    <property type="match status" value="1"/>
</dbReference>
<dbReference type="EMBL" id="JBHLUD010000011">
    <property type="protein sequence ID" value="MFC0546181.1"/>
    <property type="molecule type" value="Genomic_DNA"/>
</dbReference>
<keyword evidence="5" id="KW-0802">TPR repeat</keyword>
<feature type="repeat" description="TPR" evidence="5">
    <location>
        <begin position="876"/>
        <end position="909"/>
    </location>
</feature>
<dbReference type="SUPFAM" id="SSF48452">
    <property type="entry name" value="TPR-like"/>
    <property type="match status" value="3"/>
</dbReference>
<dbReference type="InterPro" id="IPR005158">
    <property type="entry name" value="BTAD"/>
</dbReference>
<dbReference type="RefSeq" id="WP_273943265.1">
    <property type="nucleotide sequence ID" value="NZ_CP097263.1"/>
</dbReference>
<evidence type="ECO:0000256" key="4">
    <source>
        <dbReference type="ARBA" id="ARBA00023163"/>
    </source>
</evidence>
<evidence type="ECO:0000256" key="5">
    <source>
        <dbReference type="PROSITE-ProRule" id="PRU00339"/>
    </source>
</evidence>
<evidence type="ECO:0000313" key="9">
    <source>
        <dbReference type="EMBL" id="MFC0546181.1"/>
    </source>
</evidence>
<name>A0ABV6N283_9PSEU</name>
<dbReference type="Pfam" id="PF00486">
    <property type="entry name" value="Trans_reg_C"/>
    <property type="match status" value="1"/>
</dbReference>
<dbReference type="InterPro" id="IPR019734">
    <property type="entry name" value="TPR_rpt"/>
</dbReference>
<dbReference type="Gene3D" id="1.10.10.10">
    <property type="entry name" value="Winged helix-like DNA-binding domain superfamily/Winged helix DNA-binding domain"/>
    <property type="match status" value="1"/>
</dbReference>
<feature type="domain" description="OmpR/PhoB-type" evidence="8">
    <location>
        <begin position="1"/>
        <end position="94"/>
    </location>
</feature>
<keyword evidence="4" id="KW-0804">Transcription</keyword>
<dbReference type="InterPro" id="IPR001867">
    <property type="entry name" value="OmpR/PhoB-type_DNA-bd"/>
</dbReference>
<dbReference type="InterPro" id="IPR027417">
    <property type="entry name" value="P-loop_NTPase"/>
</dbReference>
<keyword evidence="2" id="KW-0805">Transcription regulation</keyword>
<dbReference type="CDD" id="cd15831">
    <property type="entry name" value="BTAD"/>
    <property type="match status" value="1"/>
</dbReference>